<dbReference type="Proteomes" id="UP000252519">
    <property type="component" value="Unassembled WGS sequence"/>
</dbReference>
<dbReference type="GO" id="GO:0016491">
    <property type="term" value="F:oxidoreductase activity"/>
    <property type="evidence" value="ECO:0007669"/>
    <property type="project" value="InterPro"/>
</dbReference>
<dbReference type="STRING" id="29170.A0A368F145"/>
<dbReference type="InterPro" id="IPR020471">
    <property type="entry name" value="AKR"/>
</dbReference>
<evidence type="ECO:0000259" key="1">
    <source>
        <dbReference type="Pfam" id="PF00248"/>
    </source>
</evidence>
<proteinExistence type="predicted"/>
<dbReference type="PANTHER" id="PTHR11732">
    <property type="entry name" value="ALDO/KETO REDUCTASE"/>
    <property type="match status" value="1"/>
</dbReference>
<organism evidence="2 3">
    <name type="scientific">Ancylostoma caninum</name>
    <name type="common">Dog hookworm</name>
    <dbReference type="NCBI Taxonomy" id="29170"/>
    <lineage>
        <taxon>Eukaryota</taxon>
        <taxon>Metazoa</taxon>
        <taxon>Ecdysozoa</taxon>
        <taxon>Nematoda</taxon>
        <taxon>Chromadorea</taxon>
        <taxon>Rhabditida</taxon>
        <taxon>Rhabditina</taxon>
        <taxon>Rhabditomorpha</taxon>
        <taxon>Strongyloidea</taxon>
        <taxon>Ancylostomatidae</taxon>
        <taxon>Ancylostomatinae</taxon>
        <taxon>Ancylostoma</taxon>
    </lineage>
</organism>
<sequence>MKHTTFTVPHKIRSTDEGELTAALKTALDSGYRLIDTAFVYQNEAVIGKVLQEYFKSGKLKREDIFITSKVRFN</sequence>
<keyword evidence="3" id="KW-1185">Reference proteome</keyword>
<name>A0A368F145_ANCCA</name>
<dbReference type="Gene3D" id="3.20.20.100">
    <property type="entry name" value="NADP-dependent oxidoreductase domain"/>
    <property type="match status" value="1"/>
</dbReference>
<dbReference type="AlphaFoldDB" id="A0A368F145"/>
<dbReference type="InterPro" id="IPR023210">
    <property type="entry name" value="NADP_OxRdtase_dom"/>
</dbReference>
<comment type="caution">
    <text evidence="2">The sequence shown here is derived from an EMBL/GenBank/DDBJ whole genome shotgun (WGS) entry which is preliminary data.</text>
</comment>
<dbReference type="Pfam" id="PF00248">
    <property type="entry name" value="Aldo_ket_red"/>
    <property type="match status" value="1"/>
</dbReference>
<accession>A0A368F145</accession>
<dbReference type="SUPFAM" id="SSF51430">
    <property type="entry name" value="NAD(P)-linked oxidoreductase"/>
    <property type="match status" value="1"/>
</dbReference>
<dbReference type="OrthoDB" id="416253at2759"/>
<evidence type="ECO:0000313" key="2">
    <source>
        <dbReference type="EMBL" id="RCN25802.1"/>
    </source>
</evidence>
<dbReference type="PROSITE" id="PS00798">
    <property type="entry name" value="ALDOKETO_REDUCTASE_1"/>
    <property type="match status" value="1"/>
</dbReference>
<dbReference type="InterPro" id="IPR018170">
    <property type="entry name" value="Aldo/ket_reductase_CS"/>
</dbReference>
<reference evidence="2 3" key="1">
    <citation type="submission" date="2014-10" db="EMBL/GenBank/DDBJ databases">
        <title>Draft genome of the hookworm Ancylostoma caninum.</title>
        <authorList>
            <person name="Mitreva M."/>
        </authorList>
    </citation>
    <scope>NUCLEOTIDE SEQUENCE [LARGE SCALE GENOMIC DNA]</scope>
    <source>
        <strain evidence="2 3">Baltimore</strain>
    </source>
</reference>
<gene>
    <name evidence="2" type="ORF">ANCCAN_28483</name>
</gene>
<dbReference type="InterPro" id="IPR036812">
    <property type="entry name" value="NAD(P)_OxRdtase_dom_sf"/>
</dbReference>
<evidence type="ECO:0000313" key="3">
    <source>
        <dbReference type="Proteomes" id="UP000252519"/>
    </source>
</evidence>
<dbReference type="EMBL" id="JOJR01010385">
    <property type="protein sequence ID" value="RCN25802.1"/>
    <property type="molecule type" value="Genomic_DNA"/>
</dbReference>
<feature type="domain" description="NADP-dependent oxidoreductase" evidence="1">
    <location>
        <begin position="13"/>
        <end position="71"/>
    </location>
</feature>
<feature type="non-terminal residue" evidence="2">
    <location>
        <position position="74"/>
    </location>
</feature>
<protein>
    <recommendedName>
        <fullName evidence="1">NADP-dependent oxidoreductase domain-containing protein</fullName>
    </recommendedName>
</protein>